<dbReference type="CDD" id="cd09917">
    <property type="entry name" value="F-box_SF"/>
    <property type="match status" value="1"/>
</dbReference>
<accession>A0A2U1PRL0</accession>
<gene>
    <name evidence="2" type="ORF">CTI12_AA119850</name>
</gene>
<evidence type="ECO:0000259" key="1">
    <source>
        <dbReference type="PROSITE" id="PS50181"/>
    </source>
</evidence>
<dbReference type="Proteomes" id="UP000245207">
    <property type="component" value="Unassembled WGS sequence"/>
</dbReference>
<protein>
    <submittedName>
        <fullName evidence="2">F-box domain, Leucine-rich repeat domain, L domain-like protein</fullName>
    </submittedName>
</protein>
<dbReference type="PROSITE" id="PS50181">
    <property type="entry name" value="FBOX"/>
    <property type="match status" value="1"/>
</dbReference>
<evidence type="ECO:0000313" key="3">
    <source>
        <dbReference type="Proteomes" id="UP000245207"/>
    </source>
</evidence>
<evidence type="ECO:0000313" key="2">
    <source>
        <dbReference type="EMBL" id="PWA88399.1"/>
    </source>
</evidence>
<keyword evidence="3" id="KW-1185">Reference proteome</keyword>
<name>A0A2U1PRL0_ARTAN</name>
<organism evidence="2 3">
    <name type="scientific">Artemisia annua</name>
    <name type="common">Sweet wormwood</name>
    <dbReference type="NCBI Taxonomy" id="35608"/>
    <lineage>
        <taxon>Eukaryota</taxon>
        <taxon>Viridiplantae</taxon>
        <taxon>Streptophyta</taxon>
        <taxon>Embryophyta</taxon>
        <taxon>Tracheophyta</taxon>
        <taxon>Spermatophyta</taxon>
        <taxon>Magnoliopsida</taxon>
        <taxon>eudicotyledons</taxon>
        <taxon>Gunneridae</taxon>
        <taxon>Pentapetalae</taxon>
        <taxon>asterids</taxon>
        <taxon>campanulids</taxon>
        <taxon>Asterales</taxon>
        <taxon>Asteraceae</taxon>
        <taxon>Asteroideae</taxon>
        <taxon>Anthemideae</taxon>
        <taxon>Artemisiinae</taxon>
        <taxon>Artemisia</taxon>
    </lineage>
</organism>
<dbReference type="OrthoDB" id="812961at2759"/>
<dbReference type="STRING" id="35608.A0A2U1PRL0"/>
<dbReference type="EMBL" id="PKPP01000817">
    <property type="protein sequence ID" value="PWA88399.1"/>
    <property type="molecule type" value="Genomic_DNA"/>
</dbReference>
<dbReference type="InterPro" id="IPR036047">
    <property type="entry name" value="F-box-like_dom_sf"/>
</dbReference>
<reference evidence="2 3" key="1">
    <citation type="journal article" date="2018" name="Mol. Plant">
        <title>The genome of Artemisia annua provides insight into the evolution of Asteraceae family and artemisinin biosynthesis.</title>
        <authorList>
            <person name="Shen Q."/>
            <person name="Zhang L."/>
            <person name="Liao Z."/>
            <person name="Wang S."/>
            <person name="Yan T."/>
            <person name="Shi P."/>
            <person name="Liu M."/>
            <person name="Fu X."/>
            <person name="Pan Q."/>
            <person name="Wang Y."/>
            <person name="Lv Z."/>
            <person name="Lu X."/>
            <person name="Zhang F."/>
            <person name="Jiang W."/>
            <person name="Ma Y."/>
            <person name="Chen M."/>
            <person name="Hao X."/>
            <person name="Li L."/>
            <person name="Tang Y."/>
            <person name="Lv G."/>
            <person name="Zhou Y."/>
            <person name="Sun X."/>
            <person name="Brodelius P.E."/>
            <person name="Rose J.K.C."/>
            <person name="Tang K."/>
        </authorList>
    </citation>
    <scope>NUCLEOTIDE SEQUENCE [LARGE SCALE GENOMIC DNA]</scope>
    <source>
        <strain evidence="3">cv. Huhao1</strain>
        <tissue evidence="2">Leaf</tissue>
    </source>
</reference>
<comment type="caution">
    <text evidence="2">The sequence shown here is derived from an EMBL/GenBank/DDBJ whole genome shotgun (WGS) entry which is preliminary data.</text>
</comment>
<dbReference type="InterPro" id="IPR044809">
    <property type="entry name" value="AUF1-like"/>
</dbReference>
<dbReference type="PANTHER" id="PTHR31215">
    <property type="entry name" value="OS05G0510400 PROTEIN-RELATED"/>
    <property type="match status" value="1"/>
</dbReference>
<dbReference type="InterPro" id="IPR001810">
    <property type="entry name" value="F-box_dom"/>
</dbReference>
<dbReference type="Pfam" id="PF12937">
    <property type="entry name" value="F-box-like"/>
    <property type="match status" value="1"/>
</dbReference>
<dbReference type="SUPFAM" id="SSF81383">
    <property type="entry name" value="F-box domain"/>
    <property type="match status" value="1"/>
</dbReference>
<dbReference type="Gene3D" id="1.20.1280.50">
    <property type="match status" value="1"/>
</dbReference>
<dbReference type="AlphaFoldDB" id="A0A2U1PRL0"/>
<feature type="domain" description="F-box" evidence="1">
    <location>
        <begin position="13"/>
        <end position="61"/>
    </location>
</feature>
<sequence length="261" mass="29471">MKKVDKPDESVDSSSFSYLPDDILLQILSRLIYLKTLFRCKLVSNRFNNTVQQVNTISVTITSIDHPSIDSNSSGTPWKPDRPVDLLLKCKSFVSVKKSLQTFSALESLTIEIPPIHRAKYNDFLFKWKAECGKTTASLLFLSPDSICDTKENCFPLLKNVTITDTGKRGRLSLCGEEIVPESSGNNKRSRWCYIPLLKLPVSGYIMKGVLLAQFEMSSLPFDDSFADMNLNGFEDKEEAAYSEAVMEIFKKNRGWKEGLI</sequence>
<proteinExistence type="predicted"/>